<dbReference type="OrthoDB" id="8521018at2"/>
<feature type="region of interest" description="Disordered" evidence="1">
    <location>
        <begin position="39"/>
        <end position="68"/>
    </location>
</feature>
<feature type="transmembrane region" description="Helical" evidence="2">
    <location>
        <begin position="6"/>
        <end position="25"/>
    </location>
</feature>
<dbReference type="Proteomes" id="UP000184327">
    <property type="component" value="Unassembled WGS sequence"/>
</dbReference>
<dbReference type="GO" id="GO:0090529">
    <property type="term" value="P:cell septum assembly"/>
    <property type="evidence" value="ECO:0007669"/>
    <property type="project" value="InterPro"/>
</dbReference>
<dbReference type="RefSeq" id="WP_073356094.1">
    <property type="nucleotide sequence ID" value="NZ_FQUZ01000015.1"/>
</dbReference>
<reference evidence="3 4" key="1">
    <citation type="submission" date="2016-11" db="EMBL/GenBank/DDBJ databases">
        <authorList>
            <person name="Jaros S."/>
            <person name="Januszkiewicz K."/>
            <person name="Wedrychowicz H."/>
        </authorList>
    </citation>
    <scope>NUCLEOTIDE SEQUENCE [LARGE SCALE GENOMIC DNA]</scope>
    <source>
        <strain evidence="3 4">DSM 16112</strain>
    </source>
</reference>
<keyword evidence="2" id="KW-0472">Membrane</keyword>
<name>A0A1M4ZS85_9BURK</name>
<dbReference type="EMBL" id="FQUZ01000015">
    <property type="protein sequence ID" value="SHF20933.1"/>
    <property type="molecule type" value="Genomic_DNA"/>
</dbReference>
<protein>
    <recommendedName>
        <fullName evidence="5">Cell division protein ZipA</fullName>
    </recommendedName>
</protein>
<evidence type="ECO:0000313" key="3">
    <source>
        <dbReference type="EMBL" id="SHF20933.1"/>
    </source>
</evidence>
<evidence type="ECO:0000256" key="1">
    <source>
        <dbReference type="SAM" id="MobiDB-lite"/>
    </source>
</evidence>
<keyword evidence="4" id="KW-1185">Reference proteome</keyword>
<proteinExistence type="predicted"/>
<gene>
    <name evidence="3" type="ORF">SAMN02745117_01519</name>
</gene>
<feature type="compositionally biased region" description="Low complexity" evidence="1">
    <location>
        <begin position="42"/>
        <end position="63"/>
    </location>
</feature>
<evidence type="ECO:0000256" key="2">
    <source>
        <dbReference type="SAM" id="Phobius"/>
    </source>
</evidence>
<dbReference type="STRING" id="1122156.SAMN02745117_01519"/>
<evidence type="ECO:0000313" key="4">
    <source>
        <dbReference type="Proteomes" id="UP000184327"/>
    </source>
</evidence>
<organism evidence="3 4">
    <name type="scientific">Lampropedia hyalina DSM 16112</name>
    <dbReference type="NCBI Taxonomy" id="1122156"/>
    <lineage>
        <taxon>Bacteria</taxon>
        <taxon>Pseudomonadati</taxon>
        <taxon>Pseudomonadota</taxon>
        <taxon>Betaproteobacteria</taxon>
        <taxon>Burkholderiales</taxon>
        <taxon>Comamonadaceae</taxon>
        <taxon>Lampropedia</taxon>
    </lineage>
</organism>
<keyword evidence="2" id="KW-0812">Transmembrane</keyword>
<sequence>MSNMHLTLAILGIGIIAAVFLYNTWSIRRHLSRLAADEADGDASGAAPTAPAAEAAEGDGSASHPGDAAMPHEAVLDALIFSLGSIQLDAPVSGKAALAAHPRTQRVGSKYFRIEGLNTQTRVWEIPQPQAQYGEFQAGIQLADRQGALHEIEFSRYVILTQGFADAIGGAAYFPDMVHEVARARELDQFAAQHDATLSFMVLARHATWTPGYIRQTAARYGFDNTTTPGRMEIQPSTAGSPPVLVLEYDPNAALADELDQVPIRNFILTLDVNSVSREENPFGRLRAAIDGMTRDMEGILTDPDGRAVPPMALEQMEADITRIQDALDARGLSAGSMSARVLFR</sequence>
<keyword evidence="2" id="KW-1133">Transmembrane helix</keyword>
<dbReference type="AlphaFoldDB" id="A0A1M4ZS85"/>
<accession>A0A1M4ZS85</accession>
<dbReference type="SUPFAM" id="SSF64383">
    <property type="entry name" value="Cell-division protein ZipA, C-terminal domain"/>
    <property type="match status" value="1"/>
</dbReference>
<evidence type="ECO:0008006" key="5">
    <source>
        <dbReference type="Google" id="ProtNLM"/>
    </source>
</evidence>
<dbReference type="InterPro" id="IPR036765">
    <property type="entry name" value="ZipA_FtsZ-bd_C_sf"/>
</dbReference>